<dbReference type="SUPFAM" id="SSF53474">
    <property type="entry name" value="alpha/beta-Hydrolases"/>
    <property type="match status" value="1"/>
</dbReference>
<dbReference type="InterPro" id="IPR027417">
    <property type="entry name" value="P-loop_NTPase"/>
</dbReference>
<dbReference type="PANTHER" id="PTHR10039">
    <property type="entry name" value="AMELOGENIN"/>
    <property type="match status" value="1"/>
</dbReference>
<dbReference type="RefSeq" id="XP_024733048.1">
    <property type="nucleotide sequence ID" value="XM_024887121.1"/>
</dbReference>
<feature type="region of interest" description="Disordered" evidence="2">
    <location>
        <begin position="968"/>
        <end position="1025"/>
    </location>
</feature>
<keyword evidence="1" id="KW-0677">Repeat</keyword>
<evidence type="ECO:0000256" key="1">
    <source>
        <dbReference type="ARBA" id="ARBA00022737"/>
    </source>
</evidence>
<evidence type="ECO:0000313" key="5">
    <source>
        <dbReference type="Proteomes" id="UP000235371"/>
    </source>
</evidence>
<dbReference type="Pfam" id="PF24883">
    <property type="entry name" value="NPHP3_N"/>
    <property type="match status" value="1"/>
</dbReference>
<dbReference type="SUPFAM" id="SSF52540">
    <property type="entry name" value="P-loop containing nucleoside triphosphate hydrolases"/>
    <property type="match status" value="1"/>
</dbReference>
<evidence type="ECO:0000259" key="3">
    <source>
        <dbReference type="Pfam" id="PF24883"/>
    </source>
</evidence>
<dbReference type="AlphaFoldDB" id="A0A2J6SZF0"/>
<proteinExistence type="predicted"/>
<dbReference type="Gene3D" id="3.40.50.1820">
    <property type="entry name" value="alpha/beta hydrolase"/>
    <property type="match status" value="1"/>
</dbReference>
<evidence type="ECO:0000256" key="2">
    <source>
        <dbReference type="SAM" id="MobiDB-lite"/>
    </source>
</evidence>
<reference evidence="4 5" key="1">
    <citation type="submission" date="2016-04" db="EMBL/GenBank/DDBJ databases">
        <title>A degradative enzymes factory behind the ericoid mycorrhizal symbiosis.</title>
        <authorList>
            <consortium name="DOE Joint Genome Institute"/>
            <person name="Martino E."/>
            <person name="Morin E."/>
            <person name="Grelet G."/>
            <person name="Kuo A."/>
            <person name="Kohler A."/>
            <person name="Daghino S."/>
            <person name="Barry K."/>
            <person name="Choi C."/>
            <person name="Cichocki N."/>
            <person name="Clum A."/>
            <person name="Copeland A."/>
            <person name="Hainaut M."/>
            <person name="Haridas S."/>
            <person name="Labutti K."/>
            <person name="Lindquist E."/>
            <person name="Lipzen A."/>
            <person name="Khouja H.-R."/>
            <person name="Murat C."/>
            <person name="Ohm R."/>
            <person name="Olson A."/>
            <person name="Spatafora J."/>
            <person name="Veneault-Fourrey C."/>
            <person name="Henrissat B."/>
            <person name="Grigoriev I."/>
            <person name="Martin F."/>
            <person name="Perotto S."/>
        </authorList>
    </citation>
    <scope>NUCLEOTIDE SEQUENCE [LARGE SCALE GENOMIC DNA]</scope>
    <source>
        <strain evidence="4 5">E</strain>
    </source>
</reference>
<name>A0A2J6SZF0_9HELO</name>
<sequence length="1134" mass="128956">MDEVNVRDEGFTVLSGGVEPVADLVFVHGIQGHPENTWTYSGNEIEPTRPGRSLAKLFSRKKQSEEVGSNEASHLFWPKDLLAKDFPNSRVLTYGYDSQVSKFFKGPANQSGILSHGESLMRALEVQRRGCRQRPIIFLVHSLGGIILKQALFRSRNSMEEDQDLRDIYQSTHAIIFFGTPHRGSSYAQMGVLARDIAVAAGFDARDTLIRSLKPDAEMLSLLRQEFARMLYDRAFKIYSFQEGQGFKGTYSLSRKIVDDDSSRLDDAREGRDFINANHMMMCRYRDKNDEGYNKVKGVVSKYMDEIQTQVAKELDQAAKEQAKLDLERKLLVKEICQSLRTARMNERVGEVTTAHTHTFDWVFTKPQTGFLDWLHSDRSLFWITGKPGSGKSTLMKYLLNDSRTREALSKQGRPILSTPAFFFHARGVETEKAFDGLLRSIIFQLLSDIPRLVDSVTDIYWSCLDENSICPWTIPQLEKALDNVRQQQIEGCICIFIDALDEYSGRSEDIARFVKRLAAPTDKSNDQKLIIRVCASSRPWNAFTSLLSETPSFTIQDWTKEDIRKFATDRLEGCNRDNTSFIVDNITDRADGVFLWVALVLDELWQPFCDGKPIEEVHSLLSGLPTDLPEFYKRMMENVSKEDRPILMGMLELVLWFEYGADDGTDFPAFCLAVELMQRSPLATKEVSLKAADDDRRQREVERRIRACSGGLLEVTRPQERSRVQFVHQTVKSFIGDAQNSSLLNGKSTRDMAVAGIERMMRLMILLIAQMDSTRGWEGVNQEVWDGFVEPTCPKKFPHFHSAVICKFIIRALQLGCVFETESPSIMHDFHAAIRTQCGGDWLDTWWSAVPYGQPTLESPNLTVHGSLKPSSFLEFATQVELITFSEKEISREISRNPEVPRSPKLLFYMLIGNARSEWKSQPFLYHSPKQWQDFARFLLRSGFDPNIALEVDVGPDRRHLMNNFYRDDSEADDDSDEDSDENSFEESGEEDTNEDGDEDEEDNNKDESIIISEDQDPDAPENRHPITAMHLALAIACSSSLDVVILHLEMLAILVEGGGNANVLNYRNYWSHQEGDATERSAIHYLLSSLYDDDKAFHHPENEVNCTLSRCITAFLNHGADPNAVDSNRRLG</sequence>
<protein>
    <recommendedName>
        <fullName evidence="3">Nephrocystin 3-like N-terminal domain-containing protein</fullName>
    </recommendedName>
</protein>
<organism evidence="4 5">
    <name type="scientific">Hyaloscypha bicolor E</name>
    <dbReference type="NCBI Taxonomy" id="1095630"/>
    <lineage>
        <taxon>Eukaryota</taxon>
        <taxon>Fungi</taxon>
        <taxon>Dikarya</taxon>
        <taxon>Ascomycota</taxon>
        <taxon>Pezizomycotina</taxon>
        <taxon>Leotiomycetes</taxon>
        <taxon>Helotiales</taxon>
        <taxon>Hyaloscyphaceae</taxon>
        <taxon>Hyaloscypha</taxon>
        <taxon>Hyaloscypha bicolor</taxon>
    </lineage>
</organism>
<accession>A0A2J6SZF0</accession>
<gene>
    <name evidence="4" type="ORF">K444DRAFT_665816</name>
</gene>
<dbReference type="Gene3D" id="3.40.50.300">
    <property type="entry name" value="P-loop containing nucleotide triphosphate hydrolases"/>
    <property type="match status" value="1"/>
</dbReference>
<dbReference type="InterPro" id="IPR029058">
    <property type="entry name" value="AB_hydrolase_fold"/>
</dbReference>
<feature type="compositionally biased region" description="Acidic residues" evidence="2">
    <location>
        <begin position="971"/>
        <end position="1006"/>
    </location>
</feature>
<evidence type="ECO:0000313" key="4">
    <source>
        <dbReference type="EMBL" id="PMD56144.1"/>
    </source>
</evidence>
<dbReference type="InterPro" id="IPR056884">
    <property type="entry name" value="NPHP3-like_N"/>
</dbReference>
<dbReference type="OrthoDB" id="1658288at2759"/>
<dbReference type="Proteomes" id="UP000235371">
    <property type="component" value="Unassembled WGS sequence"/>
</dbReference>
<feature type="domain" description="Nephrocystin 3-like N-terminal" evidence="3">
    <location>
        <begin position="359"/>
        <end position="539"/>
    </location>
</feature>
<dbReference type="PANTHER" id="PTHR10039:SF5">
    <property type="entry name" value="NACHT DOMAIN-CONTAINING PROTEIN"/>
    <property type="match status" value="1"/>
</dbReference>
<dbReference type="InParanoid" id="A0A2J6SZF0"/>
<keyword evidence="5" id="KW-1185">Reference proteome</keyword>
<dbReference type="GeneID" id="36595197"/>
<dbReference type="EMBL" id="KZ613848">
    <property type="protein sequence ID" value="PMD56144.1"/>
    <property type="molecule type" value="Genomic_DNA"/>
</dbReference>